<dbReference type="InterPro" id="IPR023631">
    <property type="entry name" value="Amidase_dom"/>
</dbReference>
<comment type="caution">
    <text evidence="2">The sequence shown here is derived from an EMBL/GenBank/DDBJ whole genome shotgun (WGS) entry which is preliminary data.</text>
</comment>
<evidence type="ECO:0000313" key="3">
    <source>
        <dbReference type="Proteomes" id="UP000219327"/>
    </source>
</evidence>
<dbReference type="AlphaFoldDB" id="A0A2A5WL58"/>
<proteinExistence type="predicted"/>
<dbReference type="InterPro" id="IPR000120">
    <property type="entry name" value="Amidase"/>
</dbReference>
<dbReference type="PROSITE" id="PS00571">
    <property type="entry name" value="AMIDASES"/>
    <property type="match status" value="1"/>
</dbReference>
<dbReference type="InterPro" id="IPR036928">
    <property type="entry name" value="AS_sf"/>
</dbReference>
<dbReference type="SUPFAM" id="SSF75304">
    <property type="entry name" value="Amidase signature (AS) enzymes"/>
    <property type="match status" value="1"/>
</dbReference>
<dbReference type="PANTHER" id="PTHR11895:SF76">
    <property type="entry name" value="INDOLEACETAMIDE HYDROLASE"/>
    <property type="match status" value="1"/>
</dbReference>
<accession>A0A2A5WL58</accession>
<name>A0A2A5WL58_9GAMM</name>
<dbReference type="PANTHER" id="PTHR11895">
    <property type="entry name" value="TRANSAMIDASE"/>
    <property type="match status" value="1"/>
</dbReference>
<protein>
    <submittedName>
        <fullName evidence="2">Amidase</fullName>
    </submittedName>
</protein>
<dbReference type="GO" id="GO:0003824">
    <property type="term" value="F:catalytic activity"/>
    <property type="evidence" value="ECO:0007669"/>
    <property type="project" value="InterPro"/>
</dbReference>
<dbReference type="Proteomes" id="UP000219327">
    <property type="component" value="Unassembled WGS sequence"/>
</dbReference>
<dbReference type="NCBIfam" id="NF005686">
    <property type="entry name" value="PRK07486.1"/>
    <property type="match status" value="1"/>
</dbReference>
<sequence>MDVVNLTARQQAALIQNREISCVELLEAHLSIIDQVNPILNAIVTQVPEMARATASELDRRLAADENPGPLTGLPIAHKDLAATKGIRTTFSSRLHSDNIPDKNALFIDRLQAAGAVTIGKTNAPEFGAGSQTFNEVFGATCNPYAHDRTCGGSSGGAATALAARMIPIADGGDFGGSLRNPAAFCNVVGFRPSIGRVPQEDSQGFFPMRVLGPMARTVDDTALLLSAMAGPHVRDVQSLPEDGLMFDQPLDLATCGLKIGFTSDFGGQAAVDADVQQVIDGNRRVLTDLGCNVETFHPDFSGADEVFQTLRAWNFAGVFSQGIEKHPDMYKDTIIWNTQQGQHLTGVDIHDTEVLRTQVVRRFRAYFESYDFLVMPVTQVPPFDITTDWVKEINGVTQNTYLDWMRSCYWISVTGLPAISVPGGFTPEGLPIGLQIVGAPQRDLSVLKMAHAFEQATRHYRIRPQILADILSP</sequence>
<dbReference type="EMBL" id="NTKD01000052">
    <property type="protein sequence ID" value="PDH37172.1"/>
    <property type="molecule type" value="Genomic_DNA"/>
</dbReference>
<feature type="domain" description="Amidase" evidence="1">
    <location>
        <begin position="24"/>
        <end position="448"/>
    </location>
</feature>
<organism evidence="2 3">
    <name type="scientific">OM182 bacterium MED-G24</name>
    <dbReference type="NCBI Taxonomy" id="1986255"/>
    <lineage>
        <taxon>Bacteria</taxon>
        <taxon>Pseudomonadati</taxon>
        <taxon>Pseudomonadota</taxon>
        <taxon>Gammaproteobacteria</taxon>
        <taxon>OMG group</taxon>
        <taxon>OM182 clade</taxon>
    </lineage>
</organism>
<gene>
    <name evidence="2" type="ORF">CNE99_08560</name>
</gene>
<reference evidence="2 3" key="1">
    <citation type="submission" date="2017-08" db="EMBL/GenBank/DDBJ databases">
        <title>Fine stratification of microbial communities through a metagenomic profile of the photic zone.</title>
        <authorList>
            <person name="Haro-Moreno J.M."/>
            <person name="Lopez-Perez M."/>
            <person name="De La Torre J."/>
            <person name="Picazo A."/>
            <person name="Camacho A."/>
            <person name="Rodriguez-Valera F."/>
        </authorList>
    </citation>
    <scope>NUCLEOTIDE SEQUENCE [LARGE SCALE GENOMIC DNA]</scope>
    <source>
        <strain evidence="2">MED-G24</strain>
    </source>
</reference>
<evidence type="ECO:0000313" key="2">
    <source>
        <dbReference type="EMBL" id="PDH37172.1"/>
    </source>
</evidence>
<dbReference type="InterPro" id="IPR020556">
    <property type="entry name" value="Amidase_CS"/>
</dbReference>
<evidence type="ECO:0000259" key="1">
    <source>
        <dbReference type="Pfam" id="PF01425"/>
    </source>
</evidence>
<dbReference type="Gene3D" id="3.90.1300.10">
    <property type="entry name" value="Amidase signature (AS) domain"/>
    <property type="match status" value="1"/>
</dbReference>
<dbReference type="Pfam" id="PF01425">
    <property type="entry name" value="Amidase"/>
    <property type="match status" value="1"/>
</dbReference>